<name>D7M9A7_ARALL</name>
<evidence type="ECO:0000313" key="2">
    <source>
        <dbReference type="EMBL" id="EFH45486.1"/>
    </source>
</evidence>
<dbReference type="GO" id="GO:0004523">
    <property type="term" value="F:RNA-DNA hybrid ribonuclease activity"/>
    <property type="evidence" value="ECO:0007669"/>
    <property type="project" value="InterPro"/>
</dbReference>
<organism evidence="3">
    <name type="scientific">Arabidopsis lyrata subsp. lyrata</name>
    <name type="common">Lyre-leaved rock-cress</name>
    <dbReference type="NCBI Taxonomy" id="81972"/>
    <lineage>
        <taxon>Eukaryota</taxon>
        <taxon>Viridiplantae</taxon>
        <taxon>Streptophyta</taxon>
        <taxon>Embryophyta</taxon>
        <taxon>Tracheophyta</taxon>
        <taxon>Spermatophyta</taxon>
        <taxon>Magnoliopsida</taxon>
        <taxon>eudicotyledons</taxon>
        <taxon>Gunneridae</taxon>
        <taxon>Pentapetalae</taxon>
        <taxon>rosids</taxon>
        <taxon>malvids</taxon>
        <taxon>Brassicales</taxon>
        <taxon>Brassicaceae</taxon>
        <taxon>Camelineae</taxon>
        <taxon>Arabidopsis</taxon>
    </lineage>
</organism>
<dbReference type="Pfam" id="PF13456">
    <property type="entry name" value="RVT_3"/>
    <property type="match status" value="1"/>
</dbReference>
<sequence>MAKARLEIALSVTMMQLYLNNDVPIKAGWIIRDNKGSYLGSRQSFGKVSFSALESEFHALILASTKLLDTKIK</sequence>
<accession>D7M9A7</accession>
<gene>
    <name evidence="2" type="ORF">ARALYDRAFT_913120</name>
</gene>
<evidence type="ECO:0000259" key="1">
    <source>
        <dbReference type="Pfam" id="PF13456"/>
    </source>
</evidence>
<dbReference type="InterPro" id="IPR002156">
    <property type="entry name" value="RNaseH_domain"/>
</dbReference>
<dbReference type="HOGENOM" id="CLU_2708205_0_0_1"/>
<dbReference type="Proteomes" id="UP000008694">
    <property type="component" value="Unassembled WGS sequence"/>
</dbReference>
<dbReference type="EMBL" id="GL348719">
    <property type="protein sequence ID" value="EFH45486.1"/>
    <property type="molecule type" value="Genomic_DNA"/>
</dbReference>
<evidence type="ECO:0000313" key="3">
    <source>
        <dbReference type="Proteomes" id="UP000008694"/>
    </source>
</evidence>
<keyword evidence="3" id="KW-1185">Reference proteome</keyword>
<dbReference type="Gramene" id="scaffold_700862.1">
    <property type="protein sequence ID" value="scaffold_700862.1"/>
    <property type="gene ID" value="scaffold_700862.1"/>
</dbReference>
<protein>
    <recommendedName>
        <fullName evidence="1">RNase H type-1 domain-containing protein</fullName>
    </recommendedName>
</protein>
<proteinExistence type="predicted"/>
<dbReference type="GO" id="GO:0003676">
    <property type="term" value="F:nucleic acid binding"/>
    <property type="evidence" value="ECO:0007669"/>
    <property type="project" value="InterPro"/>
</dbReference>
<feature type="domain" description="RNase H type-1" evidence="1">
    <location>
        <begin position="26"/>
        <end position="71"/>
    </location>
</feature>
<reference evidence="3" key="1">
    <citation type="journal article" date="2011" name="Nat. Genet.">
        <title>The Arabidopsis lyrata genome sequence and the basis of rapid genome size change.</title>
        <authorList>
            <person name="Hu T.T."/>
            <person name="Pattyn P."/>
            <person name="Bakker E.G."/>
            <person name="Cao J."/>
            <person name="Cheng J.-F."/>
            <person name="Clark R.M."/>
            <person name="Fahlgren N."/>
            <person name="Fawcett J.A."/>
            <person name="Grimwood J."/>
            <person name="Gundlach H."/>
            <person name="Haberer G."/>
            <person name="Hollister J.D."/>
            <person name="Ossowski S."/>
            <person name="Ottilar R.P."/>
            <person name="Salamov A.A."/>
            <person name="Schneeberger K."/>
            <person name="Spannagl M."/>
            <person name="Wang X."/>
            <person name="Yang L."/>
            <person name="Nasrallah M.E."/>
            <person name="Bergelson J."/>
            <person name="Carrington J.C."/>
            <person name="Gaut B.S."/>
            <person name="Schmutz J."/>
            <person name="Mayer K.F.X."/>
            <person name="Van de Peer Y."/>
            <person name="Grigoriev I.V."/>
            <person name="Nordborg M."/>
            <person name="Weigel D."/>
            <person name="Guo Y.-L."/>
        </authorList>
    </citation>
    <scope>NUCLEOTIDE SEQUENCE [LARGE SCALE GENOMIC DNA]</scope>
    <source>
        <strain evidence="3">cv. MN47</strain>
    </source>
</reference>
<dbReference type="AlphaFoldDB" id="D7M9A7"/>